<dbReference type="EMBL" id="MWQN01000003">
    <property type="protein sequence ID" value="OPC77836.1"/>
    <property type="molecule type" value="Genomic_DNA"/>
</dbReference>
<dbReference type="Proteomes" id="UP000190037">
    <property type="component" value="Unassembled WGS sequence"/>
</dbReference>
<proteinExistence type="predicted"/>
<dbReference type="Pfam" id="PF22552">
    <property type="entry name" value="TY-Chap3"/>
    <property type="match status" value="1"/>
</dbReference>
<accession>A0A1T3NLX9</accession>
<evidence type="ECO:0000313" key="3">
    <source>
        <dbReference type="Proteomes" id="UP000190037"/>
    </source>
</evidence>
<organism evidence="2 3">
    <name type="scientific">Embleya scabrispora</name>
    <dbReference type="NCBI Taxonomy" id="159449"/>
    <lineage>
        <taxon>Bacteria</taxon>
        <taxon>Bacillati</taxon>
        <taxon>Actinomycetota</taxon>
        <taxon>Actinomycetes</taxon>
        <taxon>Kitasatosporales</taxon>
        <taxon>Streptomycetaceae</taxon>
        <taxon>Embleya</taxon>
    </lineage>
</organism>
<gene>
    <name evidence="2" type="ORF">B4N89_36820</name>
</gene>
<dbReference type="OrthoDB" id="4507562at2"/>
<evidence type="ECO:0000259" key="1">
    <source>
        <dbReference type="Pfam" id="PF22552"/>
    </source>
</evidence>
<dbReference type="AlphaFoldDB" id="A0A1T3NLX9"/>
<keyword evidence="3" id="KW-1185">Reference proteome</keyword>
<feature type="domain" description="TY-Chap N-terminal" evidence="1">
    <location>
        <begin position="163"/>
        <end position="284"/>
    </location>
</feature>
<reference evidence="2 3" key="1">
    <citation type="submission" date="2017-03" db="EMBL/GenBank/DDBJ databases">
        <title>Draft genome sequence of Streptomyces scabrisporus NF3, endophyte isolated from Amphipterygium adstringens.</title>
        <authorList>
            <person name="Vazquez M."/>
            <person name="Ceapa C.D."/>
            <person name="Rodriguez Luna D."/>
            <person name="Sanchez Esquivel S."/>
        </authorList>
    </citation>
    <scope>NUCLEOTIDE SEQUENCE [LARGE SCALE GENOMIC DNA]</scope>
    <source>
        <strain evidence="2 3">NF3</strain>
    </source>
</reference>
<dbReference type="RefSeq" id="WP_078980931.1">
    <property type="nucleotide sequence ID" value="NZ_MWQN01000003.1"/>
</dbReference>
<evidence type="ECO:0000313" key="2">
    <source>
        <dbReference type="EMBL" id="OPC77836.1"/>
    </source>
</evidence>
<dbReference type="InterPro" id="IPR054344">
    <property type="entry name" value="TY-Chap_N"/>
</dbReference>
<comment type="caution">
    <text evidence="2">The sequence shown here is derived from an EMBL/GenBank/DDBJ whole genome shotgun (WGS) entry which is preliminary data.</text>
</comment>
<protein>
    <recommendedName>
        <fullName evidence="1">TY-Chap N-terminal domain-containing protein</fullName>
    </recommendedName>
</protein>
<name>A0A1T3NLX9_9ACTN</name>
<sequence>MEHALWDALSRPNHAGIPYVALLVGDEDEPDNTRVRIGAPEAGSSVTLTRLGDFVVAEIRAGDGVPLTADQERLLAAAEWRHGPSSVVPVRERVWALSWRWYSDASVRGARGRAIVEALRDVLHQAPEDVVVRGADDDGPTELYSVRDFGDRPSAVGSAPECTEWDDLQRRLDWVLTTLAADSAVVMSGPDGQVVQFMTSPHGGSLYTSVMDPELDAAKLPDASNPGSERARRMFAIGWRPQECAPGVAEWTLGIPIVHWGAGIVPAQAVAAARALGIPSPTALNVRAFRNGPHTDPAYVPVELGLRNDAS</sequence>